<dbReference type="KEGG" id="cvn:111134958"/>
<dbReference type="GeneID" id="111134958"/>
<evidence type="ECO:0000313" key="4">
    <source>
        <dbReference type="RefSeq" id="XP_022340279.1"/>
    </source>
</evidence>
<name>A0A8B8EKB1_CRAVI</name>
<dbReference type="OrthoDB" id="6129274at2759"/>
<feature type="signal peptide" evidence="2">
    <location>
        <begin position="1"/>
        <end position="17"/>
    </location>
</feature>
<feature type="transmembrane region" description="Helical" evidence="1">
    <location>
        <begin position="149"/>
        <end position="171"/>
    </location>
</feature>
<sequence>MYILIASCCLFVSETIGSPGCCGESIKGSCTKCCNNYRFVNDICEVCPNGTWTDNCSKPCPYPTFGSRCSQTCSCGENICDAVTGCHDSITTNKSLSTKNLSYKSSQVISPFTEMDFAVSSTAQEAKIYVSTQKVAGKAEERFSIQTTIIAVSAAFGMSLLAILLLVILLYRKRGMDSVLNINTHELQIIRRQDESCVVSTHPTSSNVYINKGSLMGHCHKPGLNATWSHPDSVKSCTCLAKVNHKIDSKKGKSRYEKLLFDSGPNDSEESDE</sequence>
<dbReference type="Proteomes" id="UP000694844">
    <property type="component" value="Chromosome 5"/>
</dbReference>
<evidence type="ECO:0000256" key="2">
    <source>
        <dbReference type="SAM" id="SignalP"/>
    </source>
</evidence>
<protein>
    <submittedName>
        <fullName evidence="4">Uncharacterized protein LOC111134958 isoform X1</fullName>
    </submittedName>
</protein>
<feature type="chain" id="PRO_5034206509" evidence="2">
    <location>
        <begin position="18"/>
        <end position="273"/>
    </location>
</feature>
<organism evidence="3 4">
    <name type="scientific">Crassostrea virginica</name>
    <name type="common">Eastern oyster</name>
    <dbReference type="NCBI Taxonomy" id="6565"/>
    <lineage>
        <taxon>Eukaryota</taxon>
        <taxon>Metazoa</taxon>
        <taxon>Spiralia</taxon>
        <taxon>Lophotrochozoa</taxon>
        <taxon>Mollusca</taxon>
        <taxon>Bivalvia</taxon>
        <taxon>Autobranchia</taxon>
        <taxon>Pteriomorphia</taxon>
        <taxon>Ostreida</taxon>
        <taxon>Ostreoidea</taxon>
        <taxon>Ostreidae</taxon>
        <taxon>Crassostrea</taxon>
    </lineage>
</organism>
<keyword evidence="2" id="KW-0732">Signal</keyword>
<proteinExistence type="predicted"/>
<keyword evidence="3" id="KW-1185">Reference proteome</keyword>
<evidence type="ECO:0000256" key="1">
    <source>
        <dbReference type="SAM" id="Phobius"/>
    </source>
</evidence>
<evidence type="ECO:0000313" key="3">
    <source>
        <dbReference type="Proteomes" id="UP000694844"/>
    </source>
</evidence>
<dbReference type="RefSeq" id="XP_022340279.1">
    <property type="nucleotide sequence ID" value="XM_022484571.1"/>
</dbReference>
<keyword evidence="1" id="KW-0472">Membrane</keyword>
<reference evidence="4" key="1">
    <citation type="submission" date="2025-08" db="UniProtKB">
        <authorList>
            <consortium name="RefSeq"/>
        </authorList>
    </citation>
    <scope>IDENTIFICATION</scope>
    <source>
        <tissue evidence="4">Whole sample</tissue>
    </source>
</reference>
<keyword evidence="1" id="KW-0812">Transmembrane</keyword>
<dbReference type="AlphaFoldDB" id="A0A8B8EKB1"/>
<keyword evidence="1" id="KW-1133">Transmembrane helix</keyword>
<accession>A0A8B8EKB1</accession>
<gene>
    <name evidence="4" type="primary">LOC111134958</name>
</gene>